<protein>
    <recommendedName>
        <fullName evidence="3">Lipocalin-like domain-containing protein</fullName>
    </recommendedName>
</protein>
<keyword evidence="2" id="KW-1185">Reference proteome</keyword>
<evidence type="ECO:0000313" key="1">
    <source>
        <dbReference type="EMBL" id="KAH7324209.1"/>
    </source>
</evidence>
<dbReference type="EMBL" id="JAGPNK010000003">
    <property type="protein sequence ID" value="KAH7324209.1"/>
    <property type="molecule type" value="Genomic_DNA"/>
</dbReference>
<dbReference type="PANTHER" id="PTHR38115">
    <property type="entry name" value="LIPOCALIN-LIKE DOMAIN-CONTAINING PROTEIN"/>
    <property type="match status" value="1"/>
</dbReference>
<dbReference type="InterPro" id="IPR053037">
    <property type="entry name" value="Pericyclase_pydY-like"/>
</dbReference>
<dbReference type="OrthoDB" id="425354at2759"/>
<dbReference type="Proteomes" id="UP000813444">
    <property type="component" value="Unassembled WGS sequence"/>
</dbReference>
<proteinExistence type="predicted"/>
<gene>
    <name evidence="1" type="ORF">B0I35DRAFT_475474</name>
</gene>
<sequence>MAAPADKNNRNLSGTWVLNKTLSDSPEAGLALQGIGFLLRKTIGLASITVTVNQYEAPPKPPSTASDIVTHIDSDQSAAGLSSTKELRCFDNFYREHSDWLFGDCKGRSQWVSLDEIEDEWLRQDWLPEGDGQGKNIIFTYVENASKGWTATQIWGFQMVNGERRHCRRIIVQKDKKREQFRFVYDYVA</sequence>
<accession>A0A8K0SYE6</accession>
<evidence type="ECO:0000313" key="2">
    <source>
        <dbReference type="Proteomes" id="UP000813444"/>
    </source>
</evidence>
<organism evidence="1 2">
    <name type="scientific">Stachybotrys elegans</name>
    <dbReference type="NCBI Taxonomy" id="80388"/>
    <lineage>
        <taxon>Eukaryota</taxon>
        <taxon>Fungi</taxon>
        <taxon>Dikarya</taxon>
        <taxon>Ascomycota</taxon>
        <taxon>Pezizomycotina</taxon>
        <taxon>Sordariomycetes</taxon>
        <taxon>Hypocreomycetidae</taxon>
        <taxon>Hypocreales</taxon>
        <taxon>Stachybotryaceae</taxon>
        <taxon>Stachybotrys</taxon>
    </lineage>
</organism>
<evidence type="ECO:0008006" key="3">
    <source>
        <dbReference type="Google" id="ProtNLM"/>
    </source>
</evidence>
<name>A0A8K0SYE6_9HYPO</name>
<dbReference type="PANTHER" id="PTHR38115:SF1">
    <property type="entry name" value="LIPOCALIN-LIKE DOMAIN-CONTAINING PROTEIN"/>
    <property type="match status" value="1"/>
</dbReference>
<reference evidence="1" key="1">
    <citation type="journal article" date="2021" name="Nat. Commun.">
        <title>Genetic determinants of endophytism in the Arabidopsis root mycobiome.</title>
        <authorList>
            <person name="Mesny F."/>
            <person name="Miyauchi S."/>
            <person name="Thiergart T."/>
            <person name="Pickel B."/>
            <person name="Atanasova L."/>
            <person name="Karlsson M."/>
            <person name="Huettel B."/>
            <person name="Barry K.W."/>
            <person name="Haridas S."/>
            <person name="Chen C."/>
            <person name="Bauer D."/>
            <person name="Andreopoulos W."/>
            <person name="Pangilinan J."/>
            <person name="LaButti K."/>
            <person name="Riley R."/>
            <person name="Lipzen A."/>
            <person name="Clum A."/>
            <person name="Drula E."/>
            <person name="Henrissat B."/>
            <person name="Kohler A."/>
            <person name="Grigoriev I.V."/>
            <person name="Martin F.M."/>
            <person name="Hacquard S."/>
        </authorList>
    </citation>
    <scope>NUCLEOTIDE SEQUENCE</scope>
    <source>
        <strain evidence="1">MPI-CAGE-CH-0235</strain>
    </source>
</reference>
<comment type="caution">
    <text evidence="1">The sequence shown here is derived from an EMBL/GenBank/DDBJ whole genome shotgun (WGS) entry which is preliminary data.</text>
</comment>
<dbReference type="AlphaFoldDB" id="A0A8K0SYE6"/>